<comment type="caution">
    <text evidence="1">The sequence shown here is derived from an EMBL/GenBank/DDBJ whole genome shotgun (WGS) entry which is preliminary data.</text>
</comment>
<evidence type="ECO:0000313" key="2">
    <source>
        <dbReference type="Proteomes" id="UP000186817"/>
    </source>
</evidence>
<evidence type="ECO:0000313" key="1">
    <source>
        <dbReference type="EMBL" id="OLP87851.1"/>
    </source>
</evidence>
<reference evidence="1 2" key="1">
    <citation type="submission" date="2016-02" db="EMBL/GenBank/DDBJ databases">
        <title>Genome analysis of coral dinoflagellate symbionts highlights evolutionary adaptations to a symbiotic lifestyle.</title>
        <authorList>
            <person name="Aranda M."/>
            <person name="Li Y."/>
            <person name="Liew Y.J."/>
            <person name="Baumgarten S."/>
            <person name="Simakov O."/>
            <person name="Wilson M."/>
            <person name="Piel J."/>
            <person name="Ashoor H."/>
            <person name="Bougouffa S."/>
            <person name="Bajic V.B."/>
            <person name="Ryu T."/>
            <person name="Ravasi T."/>
            <person name="Bayer T."/>
            <person name="Micklem G."/>
            <person name="Kim H."/>
            <person name="Bhak J."/>
            <person name="Lajeunesse T.C."/>
            <person name="Voolstra C.R."/>
        </authorList>
    </citation>
    <scope>NUCLEOTIDE SEQUENCE [LARGE SCALE GENOMIC DNA]</scope>
    <source>
        <strain evidence="1 2">CCMP2467</strain>
    </source>
</reference>
<keyword evidence="2" id="KW-1185">Reference proteome</keyword>
<dbReference type="OrthoDB" id="428857at2759"/>
<sequence length="255" mass="28916">MFSEEPVSLKGLGYGNGVPMSCSAVCKVDFPISDEDLEELTESKEAEVHGQRRIPDGRHLCQIHDACTDHVPGGKLWRCFVLVLFGVGKAFVSTAPLPSTSASLEQDPALRMVAERLCEVFEDRLLDGKSRTFPVQELLGAEEILARMWFEHTVSRMYTLVSLGEIVSRRTWTPGRVLNPAPHYLELRRLMLDWRTGWRRFFSEMDPAAFQKHLRGGLSRRTRVEFGDAVYRVELARVVRIVDAAVDRTVETLQI</sequence>
<dbReference type="AlphaFoldDB" id="A0A1Q9CY85"/>
<proteinExistence type="predicted"/>
<name>A0A1Q9CY85_SYMMI</name>
<gene>
    <name evidence="1" type="ORF">AK812_SmicGene30888</name>
</gene>
<dbReference type="Proteomes" id="UP000186817">
    <property type="component" value="Unassembled WGS sequence"/>
</dbReference>
<protein>
    <submittedName>
        <fullName evidence="1">Uncharacterized protein</fullName>
    </submittedName>
</protein>
<organism evidence="1 2">
    <name type="scientific">Symbiodinium microadriaticum</name>
    <name type="common">Dinoflagellate</name>
    <name type="synonym">Zooxanthella microadriatica</name>
    <dbReference type="NCBI Taxonomy" id="2951"/>
    <lineage>
        <taxon>Eukaryota</taxon>
        <taxon>Sar</taxon>
        <taxon>Alveolata</taxon>
        <taxon>Dinophyceae</taxon>
        <taxon>Suessiales</taxon>
        <taxon>Symbiodiniaceae</taxon>
        <taxon>Symbiodinium</taxon>
    </lineage>
</organism>
<dbReference type="EMBL" id="LSRX01000839">
    <property type="protein sequence ID" value="OLP87851.1"/>
    <property type="molecule type" value="Genomic_DNA"/>
</dbReference>
<accession>A0A1Q9CY85</accession>